<evidence type="ECO:0000313" key="1">
    <source>
        <dbReference type="EMBL" id="MCG0062245.1"/>
    </source>
</evidence>
<keyword evidence="2" id="KW-1185">Reference proteome</keyword>
<protein>
    <submittedName>
        <fullName evidence="1">Uncharacterized protein</fullName>
    </submittedName>
</protein>
<accession>A0ABS9J9L4</accession>
<organism evidence="1 2">
    <name type="scientific">Streptomyces tricolor</name>
    <dbReference type="NCBI Taxonomy" id="68277"/>
    <lineage>
        <taxon>Bacteria</taxon>
        <taxon>Bacillati</taxon>
        <taxon>Actinomycetota</taxon>
        <taxon>Actinomycetes</taxon>
        <taxon>Kitasatosporales</taxon>
        <taxon>Streptomycetaceae</taxon>
        <taxon>Streptomyces</taxon>
        <taxon>Streptomyces violaceoruber group</taxon>
    </lineage>
</organism>
<dbReference type="Proteomes" id="UP001299012">
    <property type="component" value="Unassembled WGS sequence"/>
</dbReference>
<comment type="caution">
    <text evidence="1">The sequence shown here is derived from an EMBL/GenBank/DDBJ whole genome shotgun (WGS) entry which is preliminary data.</text>
</comment>
<dbReference type="EMBL" id="JAKKZF010000005">
    <property type="protein sequence ID" value="MCG0062245.1"/>
    <property type="molecule type" value="Genomic_DNA"/>
</dbReference>
<evidence type="ECO:0000313" key="2">
    <source>
        <dbReference type="Proteomes" id="UP001299012"/>
    </source>
</evidence>
<reference evidence="1 2" key="1">
    <citation type="submission" date="2022-01" db="EMBL/GenBank/DDBJ databases">
        <title>Draft Genome Sequences of Seven Type Strains of the Genus Streptomyces.</title>
        <authorList>
            <person name="Aziz S."/>
            <person name="Coretto E."/>
            <person name="Chronakova A."/>
            <person name="Sproer C."/>
            <person name="Huber K."/>
            <person name="Nouioui I."/>
            <person name="Gross H."/>
        </authorList>
    </citation>
    <scope>NUCLEOTIDE SEQUENCE [LARGE SCALE GENOMIC DNA]</scope>
    <source>
        <strain evidence="1 2">DSM 41685</strain>
    </source>
</reference>
<dbReference type="RefSeq" id="WP_086697971.1">
    <property type="nucleotide sequence ID" value="NZ_JAKKZF010000005.1"/>
</dbReference>
<name>A0ABS9J9L4_9ACTN</name>
<sequence>MKFNSDKIDEDGRFEDGEGREYRYSVGDNGALLIWEKEAGGYIDKKAEPFVTYGPAAWFSVVGDAKSSQDNPPARVRGL</sequence>
<proteinExistence type="predicted"/>
<gene>
    <name evidence="1" type="ORF">L0F81_02900</name>
</gene>